<protein>
    <submittedName>
        <fullName evidence="2">Phosphoribosylglycinamide synthetase</fullName>
    </submittedName>
</protein>
<keyword evidence="3" id="KW-1185">Reference proteome</keyword>
<gene>
    <name evidence="2" type="ORF">C8256_00180</name>
</gene>
<evidence type="ECO:0000313" key="3">
    <source>
        <dbReference type="Proteomes" id="UP000240892"/>
    </source>
</evidence>
<reference evidence="2 3" key="1">
    <citation type="submission" date="2018-03" db="EMBL/GenBank/DDBJ databases">
        <title>First report of an OXA-48+CTX-M-M-producing Kluyvera ascorbata clone recovered from patients admitted in a University Hospital in Madrid, Spain.</title>
        <authorList>
            <person name="Hernandez-Garcia M."/>
            <person name="Leon-Sampedro R."/>
            <person name="Perez-Viso B."/>
            <person name="Morosini M.I."/>
            <person name="Lopez-Fresnena N."/>
            <person name="Coque T.M."/>
            <person name="Bonten M."/>
            <person name="Malhotra-Kumar S."/>
            <person name="Ruiz-Garbajosa P."/>
            <person name="Canton R."/>
        </authorList>
    </citation>
    <scope>NUCLEOTIDE SEQUENCE [LARGE SCALE GENOMIC DNA]</scope>
    <source>
        <strain evidence="2 3">KA2</strain>
    </source>
</reference>
<evidence type="ECO:0000313" key="2">
    <source>
        <dbReference type="EMBL" id="PSR48449.1"/>
    </source>
</evidence>
<feature type="region of interest" description="Disordered" evidence="1">
    <location>
        <begin position="33"/>
        <end position="55"/>
    </location>
</feature>
<comment type="caution">
    <text evidence="2">The sequence shown here is derived from an EMBL/GenBank/DDBJ whole genome shotgun (WGS) entry which is preliminary data.</text>
</comment>
<sequence>MRQLATDSRVASHRMLKMDDDFISTQTVSSGRRILYNSRRSPPLRTLKAEKTRDL</sequence>
<proteinExistence type="predicted"/>
<name>A0A2T2Y7F0_9ENTR</name>
<organism evidence="2 3">
    <name type="scientific">Kluyvera genomosp. 2</name>
    <dbReference type="NCBI Taxonomy" id="2774054"/>
    <lineage>
        <taxon>Bacteria</taxon>
        <taxon>Pseudomonadati</taxon>
        <taxon>Pseudomonadota</taxon>
        <taxon>Gammaproteobacteria</taxon>
        <taxon>Enterobacterales</taxon>
        <taxon>Enterobacteriaceae</taxon>
        <taxon>Kluyvera</taxon>
    </lineage>
</organism>
<dbReference type="AlphaFoldDB" id="A0A2T2Y7F0"/>
<dbReference type="Proteomes" id="UP000240892">
    <property type="component" value="Unassembled WGS sequence"/>
</dbReference>
<dbReference type="EMBL" id="PYHO01000001">
    <property type="protein sequence ID" value="PSR48449.1"/>
    <property type="molecule type" value="Genomic_DNA"/>
</dbReference>
<evidence type="ECO:0000256" key="1">
    <source>
        <dbReference type="SAM" id="MobiDB-lite"/>
    </source>
</evidence>
<accession>A0A2T2Y7F0</accession>